<dbReference type="STRING" id="46223.SAMN05421852_12814"/>
<evidence type="ECO:0000313" key="3">
    <source>
        <dbReference type="Proteomes" id="UP000199545"/>
    </source>
</evidence>
<proteinExistence type="predicted"/>
<reference evidence="2 3" key="1">
    <citation type="submission" date="2016-10" db="EMBL/GenBank/DDBJ databases">
        <authorList>
            <person name="de Groot N.N."/>
        </authorList>
    </citation>
    <scope>NUCLEOTIDE SEQUENCE [LARGE SCALE GENOMIC DNA]</scope>
    <source>
        <strain evidence="2 3">DSM 44778</strain>
    </source>
</reference>
<protein>
    <submittedName>
        <fullName evidence="2">ASCH domain-containing protein</fullName>
    </submittedName>
</protein>
<name>A0A1I3UTB2_9BACL</name>
<sequence length="111" mass="13262">MEALPPKTCSVDRLITRPQDIQRVLEGKKRATRRHGRYADPGEIMVLRGKKFEIHKVYRQQLRDFMDEHAKAEGFADVEEYKQYIISIHSNLTWNPDAWVWVHEFRPLDQE</sequence>
<dbReference type="RefSeq" id="WP_093231623.1">
    <property type="nucleotide sequence ID" value="NZ_FORR01000028.1"/>
</dbReference>
<dbReference type="Pfam" id="PF04266">
    <property type="entry name" value="ASCH"/>
    <property type="match status" value="1"/>
</dbReference>
<evidence type="ECO:0000259" key="1">
    <source>
        <dbReference type="Pfam" id="PF04266"/>
    </source>
</evidence>
<accession>A0A1I3UTB2</accession>
<dbReference type="Proteomes" id="UP000199545">
    <property type="component" value="Unassembled WGS sequence"/>
</dbReference>
<dbReference type="InterPro" id="IPR007374">
    <property type="entry name" value="ASCH_domain"/>
</dbReference>
<dbReference type="AlphaFoldDB" id="A0A1I3UTB2"/>
<dbReference type="InterPro" id="IPR015947">
    <property type="entry name" value="PUA-like_sf"/>
</dbReference>
<feature type="domain" description="ASCH" evidence="1">
    <location>
        <begin position="22"/>
        <end position="108"/>
    </location>
</feature>
<keyword evidence="3" id="KW-1185">Reference proteome</keyword>
<dbReference type="EMBL" id="FORR01000028">
    <property type="protein sequence ID" value="SFJ86554.1"/>
    <property type="molecule type" value="Genomic_DNA"/>
</dbReference>
<dbReference type="OrthoDB" id="2719516at2"/>
<dbReference type="SUPFAM" id="SSF88697">
    <property type="entry name" value="PUA domain-like"/>
    <property type="match status" value="1"/>
</dbReference>
<gene>
    <name evidence="2" type="ORF">SAMN05421852_12814</name>
</gene>
<organism evidence="2 3">
    <name type="scientific">Thermoflavimicrobium dichotomicum</name>
    <dbReference type="NCBI Taxonomy" id="46223"/>
    <lineage>
        <taxon>Bacteria</taxon>
        <taxon>Bacillati</taxon>
        <taxon>Bacillota</taxon>
        <taxon>Bacilli</taxon>
        <taxon>Bacillales</taxon>
        <taxon>Thermoactinomycetaceae</taxon>
        <taxon>Thermoflavimicrobium</taxon>
    </lineage>
</organism>
<evidence type="ECO:0000313" key="2">
    <source>
        <dbReference type="EMBL" id="SFJ86554.1"/>
    </source>
</evidence>